<dbReference type="GO" id="GO:0016020">
    <property type="term" value="C:membrane"/>
    <property type="evidence" value="ECO:0007669"/>
    <property type="project" value="GOC"/>
</dbReference>
<proteinExistence type="inferred from homology"/>
<evidence type="ECO:0000256" key="2">
    <source>
        <dbReference type="ARBA" id="ARBA00022729"/>
    </source>
</evidence>
<dbReference type="GO" id="GO:0004348">
    <property type="term" value="F:glucosylceramidase activity"/>
    <property type="evidence" value="ECO:0007669"/>
    <property type="project" value="InterPro"/>
</dbReference>
<dbReference type="Gene3D" id="3.20.20.80">
    <property type="entry name" value="Glycosidases"/>
    <property type="match status" value="1"/>
</dbReference>
<feature type="domain" description="Endo-beta-1,6-galactanase-like" evidence="4">
    <location>
        <begin position="118"/>
        <end position="361"/>
    </location>
</feature>
<dbReference type="InterPro" id="IPR013780">
    <property type="entry name" value="Glyco_hydro_b"/>
</dbReference>
<dbReference type="PANTHER" id="PTHR11069">
    <property type="entry name" value="GLUCOSYLCERAMIDASE"/>
    <property type="match status" value="1"/>
</dbReference>
<dbReference type="InterPro" id="IPR001139">
    <property type="entry name" value="Glyco_hydro_30"/>
</dbReference>
<evidence type="ECO:0000259" key="4">
    <source>
        <dbReference type="Pfam" id="PF14587"/>
    </source>
</evidence>
<dbReference type="Proteomes" id="UP000036166">
    <property type="component" value="Unassembled WGS sequence"/>
</dbReference>
<dbReference type="InterPro" id="IPR017853">
    <property type="entry name" value="GH"/>
</dbReference>
<dbReference type="AlphaFoldDB" id="A0A0J6CIS1"/>
<organism evidence="5 6">
    <name type="scientific">Parabacteroides goldsteinii</name>
    <dbReference type="NCBI Taxonomy" id="328812"/>
    <lineage>
        <taxon>Bacteria</taxon>
        <taxon>Pseudomonadati</taxon>
        <taxon>Bacteroidota</taxon>
        <taxon>Bacteroidia</taxon>
        <taxon>Bacteroidales</taxon>
        <taxon>Tannerellaceae</taxon>
        <taxon>Parabacteroides</taxon>
    </lineage>
</organism>
<dbReference type="SUPFAM" id="SSF51445">
    <property type="entry name" value="(Trans)glycosidases"/>
    <property type="match status" value="1"/>
</dbReference>
<dbReference type="RefSeq" id="WP_048316923.1">
    <property type="nucleotide sequence ID" value="NZ_LFJV01000073.1"/>
</dbReference>
<comment type="similarity">
    <text evidence="1">Belongs to the glycosyl hydrolase 30 family.</text>
</comment>
<dbReference type="GO" id="GO:0006665">
    <property type="term" value="P:sphingolipid metabolic process"/>
    <property type="evidence" value="ECO:0007669"/>
    <property type="project" value="InterPro"/>
</dbReference>
<protein>
    <recommendedName>
        <fullName evidence="4">Endo-beta-1,6-galactanase-like domain-containing protein</fullName>
    </recommendedName>
</protein>
<keyword evidence="3" id="KW-0378">Hydrolase</keyword>
<dbReference type="PATRIC" id="fig|328812.4.peg.4994"/>
<evidence type="ECO:0000256" key="1">
    <source>
        <dbReference type="ARBA" id="ARBA00005382"/>
    </source>
</evidence>
<sequence length="489" mass="55247">MKLYRYLFLGCSIFTLLTSGCSGNNTGNEQPEVSIQLIWDDVKQPIDGFGIAQAGWADELYSHKNREKVMDEMFGPDGLRLNILRGEIFPHYWENSKDKDFNLADNLDIDLDDPFFEGKSDDRLRRGQLWITLLAKNKYHVDKLFFSAWSAPAYMKTNGKVSQGELKPECYQEYADYLAEFYKAYASVGLEPYALSPSNEPGYAAPWNSSLWTPEKMSEFITRYLGPTFKRQQIPARIIFGENPLWSAVSSQANFASSLYFTNTILEKYPEITDFNLIAAGHGYTLPESLSPEKDSLRTPIVPLELAEKNSLPVWVTEISDINPLDTTINDGLKWANTFHAYLTDANVNAFVWWAGAMPTGNNESLIVLNPDRKGYSLTKRYETFGNYTRYITPGSQRIGTQLSQPTDSLLISAYKKDQTYTVVAINNSSRSILTGIQPTEVQVSGTLNSFLTDENNRWSPQNYTPDKNGRYVVTVPAKCVITFTGTVK</sequence>
<dbReference type="PROSITE" id="PS51257">
    <property type="entry name" value="PROKAR_LIPOPROTEIN"/>
    <property type="match status" value="1"/>
</dbReference>
<keyword evidence="2" id="KW-0732">Signal</keyword>
<evidence type="ECO:0000313" key="5">
    <source>
        <dbReference type="EMBL" id="KMM32074.1"/>
    </source>
</evidence>
<dbReference type="EMBL" id="LFJV01000073">
    <property type="protein sequence ID" value="KMM32074.1"/>
    <property type="molecule type" value="Genomic_DNA"/>
</dbReference>
<gene>
    <name evidence="5" type="ORF">ACM15_19235</name>
</gene>
<reference evidence="5 6" key="1">
    <citation type="submission" date="2015-06" db="EMBL/GenBank/DDBJ databases">
        <title>Draft Genome Sequence of Parabacteroides goldsteinii with Putative Novel Metallo-Beta-Lactamases Isolated from a Blood Culture from a Human Patient.</title>
        <authorList>
            <person name="Krogh T.J."/>
            <person name="Agergaard C.N."/>
            <person name="Moller-Jensen J."/>
            <person name="Justesen U.S."/>
        </authorList>
    </citation>
    <scope>NUCLEOTIDE SEQUENCE [LARGE SCALE GENOMIC DNA]</scope>
    <source>
        <strain evidence="5 6">910340</strain>
    </source>
</reference>
<dbReference type="PANTHER" id="PTHR11069:SF38">
    <property type="entry name" value="GLUCURONOXYLANASE XYNC"/>
    <property type="match status" value="1"/>
</dbReference>
<evidence type="ECO:0000256" key="3">
    <source>
        <dbReference type="ARBA" id="ARBA00022801"/>
    </source>
</evidence>
<accession>A0A0J6CIS1</accession>
<dbReference type="Gene3D" id="2.60.40.1180">
    <property type="entry name" value="Golgi alpha-mannosidase II"/>
    <property type="match status" value="1"/>
</dbReference>
<dbReference type="InterPro" id="IPR039514">
    <property type="entry name" value="6GAL-like"/>
</dbReference>
<name>A0A0J6CIS1_9BACT</name>
<evidence type="ECO:0000313" key="6">
    <source>
        <dbReference type="Proteomes" id="UP000036166"/>
    </source>
</evidence>
<comment type="caution">
    <text evidence="5">The sequence shown here is derived from an EMBL/GenBank/DDBJ whole genome shotgun (WGS) entry which is preliminary data.</text>
</comment>
<dbReference type="Pfam" id="PF14587">
    <property type="entry name" value="Glyco_hydr_30_2"/>
    <property type="match status" value="1"/>
</dbReference>